<feature type="transmembrane region" description="Helical" evidence="10">
    <location>
        <begin position="176"/>
        <end position="193"/>
    </location>
</feature>
<evidence type="ECO:0000256" key="8">
    <source>
        <dbReference type="ARBA" id="ARBA00023136"/>
    </source>
</evidence>
<comment type="similarity">
    <text evidence="10">Belongs to the ELO family.</text>
</comment>
<keyword evidence="7 10" id="KW-0443">Lipid metabolism</keyword>
<protein>
    <recommendedName>
        <fullName evidence="10">Elongation of very long chain fatty acids protein</fullName>
        <ecNumber evidence="10">2.3.1.199</ecNumber>
    </recommendedName>
    <alternativeName>
        <fullName evidence="10">Very-long-chain 3-oxoacyl-CoA synthase</fullName>
    </alternativeName>
</protein>
<comment type="subcellular location">
    <subcellularLocation>
        <location evidence="1">Membrane</location>
        <topology evidence="1">Multi-pass membrane protein</topology>
    </subcellularLocation>
</comment>
<evidence type="ECO:0000256" key="3">
    <source>
        <dbReference type="ARBA" id="ARBA00022679"/>
    </source>
</evidence>
<dbReference type="InParanoid" id="A0A1X7VIR0"/>
<dbReference type="PROSITE" id="PS01188">
    <property type="entry name" value="ELO"/>
    <property type="match status" value="1"/>
</dbReference>
<dbReference type="PANTHER" id="PTHR11157:SF17">
    <property type="entry name" value="ELONGATION OF VERY LONG CHAIN FATTY ACIDS PROTEIN 6"/>
    <property type="match status" value="1"/>
</dbReference>
<keyword evidence="9 10" id="KW-0275">Fatty acid biosynthesis</keyword>
<dbReference type="GO" id="GO:0034626">
    <property type="term" value="P:fatty acid elongation, polyunsaturated fatty acid"/>
    <property type="evidence" value="ECO:0007669"/>
    <property type="project" value="TreeGrafter"/>
</dbReference>
<dbReference type="GO" id="GO:0042761">
    <property type="term" value="P:very long-chain fatty acid biosynthetic process"/>
    <property type="evidence" value="ECO:0007669"/>
    <property type="project" value="TreeGrafter"/>
</dbReference>
<evidence type="ECO:0000256" key="2">
    <source>
        <dbReference type="ARBA" id="ARBA00022516"/>
    </source>
</evidence>
<feature type="transmembrane region" description="Helical" evidence="10">
    <location>
        <begin position="71"/>
        <end position="90"/>
    </location>
</feature>
<dbReference type="GO" id="GO:0019367">
    <property type="term" value="P:fatty acid elongation, saturated fatty acid"/>
    <property type="evidence" value="ECO:0007669"/>
    <property type="project" value="TreeGrafter"/>
</dbReference>
<evidence type="ECO:0000256" key="7">
    <source>
        <dbReference type="ARBA" id="ARBA00023098"/>
    </source>
</evidence>
<evidence type="ECO:0000256" key="1">
    <source>
        <dbReference type="ARBA" id="ARBA00004141"/>
    </source>
</evidence>
<dbReference type="EnsemblMetazoa" id="Aqu2.1.39674_001">
    <property type="protein sequence ID" value="Aqu2.1.39674_001"/>
    <property type="gene ID" value="Aqu2.1.39674"/>
</dbReference>
<evidence type="ECO:0000313" key="11">
    <source>
        <dbReference type="EnsemblMetazoa" id="Aqu2.1.39674_001"/>
    </source>
</evidence>
<name>A0A1X7VIR0_AMPQE</name>
<feature type="transmembrane region" description="Helical" evidence="10">
    <location>
        <begin position="205"/>
        <end position="230"/>
    </location>
</feature>
<dbReference type="InterPro" id="IPR002076">
    <property type="entry name" value="ELO_fam"/>
</dbReference>
<evidence type="ECO:0000256" key="10">
    <source>
        <dbReference type="RuleBase" id="RU361115"/>
    </source>
</evidence>
<dbReference type="PANTHER" id="PTHR11157">
    <property type="entry name" value="FATTY ACID ACYL TRANSFERASE-RELATED"/>
    <property type="match status" value="1"/>
</dbReference>
<evidence type="ECO:0000256" key="6">
    <source>
        <dbReference type="ARBA" id="ARBA00022989"/>
    </source>
</evidence>
<keyword evidence="6 10" id="KW-1133">Transmembrane helix</keyword>
<feature type="transmembrane region" description="Helical" evidence="10">
    <location>
        <begin position="242"/>
        <end position="262"/>
    </location>
</feature>
<dbReference type="GO" id="GO:0009922">
    <property type="term" value="F:fatty acid elongase activity"/>
    <property type="evidence" value="ECO:0007669"/>
    <property type="project" value="UniProtKB-EC"/>
</dbReference>
<evidence type="ECO:0000256" key="4">
    <source>
        <dbReference type="ARBA" id="ARBA00022692"/>
    </source>
</evidence>
<dbReference type="Pfam" id="PF01151">
    <property type="entry name" value="ELO"/>
    <property type="match status" value="1"/>
</dbReference>
<accession>A0A1X7VIR0</accession>
<dbReference type="OrthoDB" id="10259681at2759"/>
<dbReference type="EC" id="2.3.1.199" evidence="10"/>
<keyword evidence="5 10" id="KW-0276">Fatty acid metabolism</keyword>
<dbReference type="InterPro" id="IPR030457">
    <property type="entry name" value="ELO_CS"/>
</dbReference>
<feature type="transmembrane region" description="Helical" evidence="10">
    <location>
        <begin position="37"/>
        <end position="59"/>
    </location>
</feature>
<sequence>MEDTLVLVGNPLAHIPLLERIQQGFNNKLGRKWLGDSFYLCVALGVMYLVAIFFGRKWMRDRFPFNFKRTLFLWNVGLAVFSMYGTIALLPQLVHGLVKHGFNHTTCRTEAFSSPHTSLWIFLFCLSKALELGDTIFIVLHKSHLNFLHWYHHLTVLFFAYYGYGRPIESASEHYFSTINFTVHSIMYSYYALRAVGVRIPSRIALLITVLQISQMFVCLAVTLTAYSNVKSGANCQFDWHVFYFSITMYGSYALLFIHYFLRRYFFS</sequence>
<keyword evidence="2 10" id="KW-0444">Lipid biosynthesis</keyword>
<feature type="transmembrane region" description="Helical" evidence="10">
    <location>
        <begin position="147"/>
        <end position="164"/>
    </location>
</feature>
<evidence type="ECO:0000256" key="5">
    <source>
        <dbReference type="ARBA" id="ARBA00022832"/>
    </source>
</evidence>
<feature type="transmembrane region" description="Helical" evidence="10">
    <location>
        <begin position="119"/>
        <end position="140"/>
    </location>
</feature>
<dbReference type="OMA" id="NYFYKAY"/>
<dbReference type="AlphaFoldDB" id="A0A1X7VIR0"/>
<dbReference type="GO" id="GO:0030148">
    <property type="term" value="P:sphingolipid biosynthetic process"/>
    <property type="evidence" value="ECO:0007669"/>
    <property type="project" value="TreeGrafter"/>
</dbReference>
<dbReference type="FunCoup" id="A0A1X7VIR0">
    <property type="interactions" value="267"/>
</dbReference>
<keyword evidence="3 10" id="KW-0808">Transferase</keyword>
<comment type="catalytic activity">
    <reaction evidence="10">
        <text>a very-long-chain acyl-CoA + malonyl-CoA + H(+) = a very-long-chain 3-oxoacyl-CoA + CO2 + CoA</text>
        <dbReference type="Rhea" id="RHEA:32727"/>
        <dbReference type="ChEBI" id="CHEBI:15378"/>
        <dbReference type="ChEBI" id="CHEBI:16526"/>
        <dbReference type="ChEBI" id="CHEBI:57287"/>
        <dbReference type="ChEBI" id="CHEBI:57384"/>
        <dbReference type="ChEBI" id="CHEBI:90725"/>
        <dbReference type="ChEBI" id="CHEBI:90736"/>
        <dbReference type="EC" id="2.3.1.199"/>
    </reaction>
</comment>
<reference evidence="11" key="1">
    <citation type="submission" date="2017-05" db="UniProtKB">
        <authorList>
            <consortium name="EnsemblMetazoa"/>
        </authorList>
    </citation>
    <scope>IDENTIFICATION</scope>
</reference>
<dbReference type="GO" id="GO:0005789">
    <property type="term" value="C:endoplasmic reticulum membrane"/>
    <property type="evidence" value="ECO:0007669"/>
    <property type="project" value="TreeGrafter"/>
</dbReference>
<evidence type="ECO:0000256" key="9">
    <source>
        <dbReference type="ARBA" id="ARBA00023160"/>
    </source>
</evidence>
<proteinExistence type="inferred from homology"/>
<keyword evidence="4 10" id="KW-0812">Transmembrane</keyword>
<organism evidence="11">
    <name type="scientific">Amphimedon queenslandica</name>
    <name type="common">Sponge</name>
    <dbReference type="NCBI Taxonomy" id="400682"/>
    <lineage>
        <taxon>Eukaryota</taxon>
        <taxon>Metazoa</taxon>
        <taxon>Porifera</taxon>
        <taxon>Demospongiae</taxon>
        <taxon>Heteroscleromorpha</taxon>
        <taxon>Haplosclerida</taxon>
        <taxon>Niphatidae</taxon>
        <taxon>Amphimedon</taxon>
    </lineage>
</organism>
<dbReference type="GO" id="GO:0034625">
    <property type="term" value="P:fatty acid elongation, monounsaturated fatty acid"/>
    <property type="evidence" value="ECO:0007669"/>
    <property type="project" value="TreeGrafter"/>
</dbReference>
<keyword evidence="8 10" id="KW-0472">Membrane</keyword>
<dbReference type="eggNOG" id="KOG3072">
    <property type="taxonomic scope" value="Eukaryota"/>
</dbReference>